<evidence type="ECO:0000256" key="1">
    <source>
        <dbReference type="ARBA" id="ARBA00006484"/>
    </source>
</evidence>
<name>A0ABQ6JS62_9MICO</name>
<proteinExistence type="inferred from homology"/>
<evidence type="ECO:0008006" key="6">
    <source>
        <dbReference type="Google" id="ProtNLM"/>
    </source>
</evidence>
<dbReference type="PANTHER" id="PTHR24320">
    <property type="entry name" value="RETINOL DEHYDROGENASE"/>
    <property type="match status" value="1"/>
</dbReference>
<feature type="compositionally biased region" description="Low complexity" evidence="3">
    <location>
        <begin position="298"/>
        <end position="308"/>
    </location>
</feature>
<keyword evidence="2" id="KW-0560">Oxidoreductase</keyword>
<comment type="similarity">
    <text evidence="1">Belongs to the short-chain dehydrogenases/reductases (SDR) family.</text>
</comment>
<dbReference type="PANTHER" id="PTHR24320:SF148">
    <property type="entry name" value="NAD(P)-BINDING ROSSMANN-FOLD SUPERFAMILY PROTEIN"/>
    <property type="match status" value="1"/>
</dbReference>
<dbReference type="PRINTS" id="PR00081">
    <property type="entry name" value="GDHRDH"/>
</dbReference>
<dbReference type="InterPro" id="IPR002347">
    <property type="entry name" value="SDR_fam"/>
</dbReference>
<sequence length="361" mass="38404">MTAASAWDPRALPSLAGRTVVVTGGNAGIGYFVSEQLAEAGAHVVIAARSAEKAQLAMASIRERVADASLAHVPLDLASLASVRAAAEQIAAFRPLHALVNNAGRVVASRRRMLTDDGFELTVGGNFLGHFALSTLLFPALAEGGRIVGMGSDSTRMVRLEPDDLWSERRYSPFRAYAFSKHAVQGFQLELARRLVAAGDSRMSLLAHPGWATSAYAARRAGITDRDPAAGRFFEALTGWVGQGKDRGAWPAVRAVADPDAANGMYFGPQRMLAGRPVPTRPVASSAAPPSAPPSGPTPSRRPASASPCDERRRRALPRFRREQPHLRGRTLCRPHVQLLPPMQVVVGHRGAQAATGARAP</sequence>
<dbReference type="RefSeq" id="WP_284298756.1">
    <property type="nucleotide sequence ID" value="NZ_BSVA01000001.1"/>
</dbReference>
<keyword evidence="5" id="KW-1185">Reference proteome</keyword>
<dbReference type="InterPro" id="IPR036291">
    <property type="entry name" value="NAD(P)-bd_dom_sf"/>
</dbReference>
<dbReference type="SUPFAM" id="SSF51735">
    <property type="entry name" value="NAD(P)-binding Rossmann-fold domains"/>
    <property type="match status" value="1"/>
</dbReference>
<protein>
    <recommendedName>
        <fullName evidence="6">SDR family NAD(P)-dependent oxidoreductase</fullName>
    </recommendedName>
</protein>
<dbReference type="EMBL" id="BSVA01000001">
    <property type="protein sequence ID" value="GMA90809.1"/>
    <property type="molecule type" value="Genomic_DNA"/>
</dbReference>
<dbReference type="Gene3D" id="3.40.50.720">
    <property type="entry name" value="NAD(P)-binding Rossmann-like Domain"/>
    <property type="match status" value="1"/>
</dbReference>
<evidence type="ECO:0000256" key="2">
    <source>
        <dbReference type="ARBA" id="ARBA00023002"/>
    </source>
</evidence>
<organism evidence="4 5">
    <name type="scientific">Homoserinibacter gongjuensis</name>
    <dbReference type="NCBI Taxonomy" id="1162968"/>
    <lineage>
        <taxon>Bacteria</taxon>
        <taxon>Bacillati</taxon>
        <taxon>Actinomycetota</taxon>
        <taxon>Actinomycetes</taxon>
        <taxon>Micrococcales</taxon>
        <taxon>Microbacteriaceae</taxon>
        <taxon>Homoserinibacter</taxon>
    </lineage>
</organism>
<feature type="compositionally biased region" description="Low complexity" evidence="3">
    <location>
        <begin position="277"/>
        <end position="289"/>
    </location>
</feature>
<evidence type="ECO:0000313" key="5">
    <source>
        <dbReference type="Proteomes" id="UP001157069"/>
    </source>
</evidence>
<evidence type="ECO:0000256" key="3">
    <source>
        <dbReference type="SAM" id="MobiDB-lite"/>
    </source>
</evidence>
<feature type="region of interest" description="Disordered" evidence="3">
    <location>
        <begin position="272"/>
        <end position="329"/>
    </location>
</feature>
<reference evidence="5" key="1">
    <citation type="journal article" date="2019" name="Int. J. Syst. Evol. Microbiol.">
        <title>The Global Catalogue of Microorganisms (GCM) 10K type strain sequencing project: providing services to taxonomists for standard genome sequencing and annotation.</title>
        <authorList>
            <consortium name="The Broad Institute Genomics Platform"/>
            <consortium name="The Broad Institute Genome Sequencing Center for Infectious Disease"/>
            <person name="Wu L."/>
            <person name="Ma J."/>
        </authorList>
    </citation>
    <scope>NUCLEOTIDE SEQUENCE [LARGE SCALE GENOMIC DNA]</scope>
    <source>
        <strain evidence="5">NBRC 108755</strain>
    </source>
</reference>
<accession>A0ABQ6JS62</accession>
<dbReference type="Proteomes" id="UP001157069">
    <property type="component" value="Unassembled WGS sequence"/>
</dbReference>
<comment type="caution">
    <text evidence="4">The sequence shown here is derived from an EMBL/GenBank/DDBJ whole genome shotgun (WGS) entry which is preliminary data.</text>
</comment>
<dbReference type="Pfam" id="PF00106">
    <property type="entry name" value="adh_short"/>
    <property type="match status" value="1"/>
</dbReference>
<gene>
    <name evidence="4" type="ORF">GCM10025869_13380</name>
</gene>
<evidence type="ECO:0000313" key="4">
    <source>
        <dbReference type="EMBL" id="GMA90809.1"/>
    </source>
</evidence>